<comment type="subcellular location">
    <subcellularLocation>
        <location evidence="11">Cell membrane</location>
        <topology evidence="11">Multi-pass membrane protein</topology>
    </subcellularLocation>
    <subcellularLocation>
        <location evidence="2">Cell membrane</location>
        <topology evidence="2">Peripheral membrane protein</topology>
    </subcellularLocation>
    <subcellularLocation>
        <location evidence="1">Membrane</location>
        <topology evidence="1">Multi-pass membrane protein</topology>
    </subcellularLocation>
</comment>
<dbReference type="SMART" id="SM00382">
    <property type="entry name" value="AAA"/>
    <property type="match status" value="2"/>
</dbReference>
<sequence length="908" mass="95870">MADALAAELVDEAGQAPPTRLRVVAGRFRRDRGALAGTVIVLLLFVLAFAGPFLTHWSYDDIDYTALRAGPSARHWWGTNGIGQDVYAQTVRGLQKSLLIGLAVALVSTVLAAAVGAVAGYVGGWTGRGLVLVVDLLLVFPSFLVIAVVSPRLRGGGWVAFVGLLAAFGWMVSARVVRSLTISLKELEFVRAARFMGVSAPRVIVRHVLPSTASFLIIDATLAVGAAVMTETSLSYFGFGVQPPDVSLGTLIAAGTPSAVTYPWMFFYPAGLLVVFVLAVNLVGDGLRDAVDPRSRPSRPPRPAGPATAVGASTVDDDVVLAIRDLRVRFGDGPPAVDGLDLTVHRGQVLGIVGESGSGKSVTVLAALGLLPAAATVSGSVVLGGTQVIGAAPRDLRRLRGNVASVVFQDSLSALTPVYRIGDQLAEAITAHRDVSRTEARRRAVELLRLVGIPSPELRARTFPDELSGGMRQRVMIAMAIANDPDVILADEPTTALDVTVQAQVLRVLQDVREATGAALVLVSHDLGVVAGMADTVAVMRGGRIVEQAPVRQLYGRPADPYTRDLLDAQPRLDAFKPPRPIAAPPVLRVTGLRRTFGVHKGRVFRRRVGSVHAVDGVDLTVHAGQTHAVVGESGSGKSTTLLEILGLRPPEGGTIELFGRTVSSGLTAADQAELRSRMQLVFQDPFASLDPRLPVGDVVAEPLLAQGRPAPAARARVAEVLRLVGLDPALARRFPHEFSGGQRQRVAIARAISVAPDLLVLDEPVSSLDVTVQAAILALLGRLQTDLGLAYLFVTHDLAVVAQIADVVSVMYLGRVVETGPAALVLGDPLHPYTRALLSAVPVPDPVAARQRPPTLLPGDPPAADERITGCAFRPRCPLYATLSPPERSLCETTPPRLVDRAACHHV</sequence>
<dbReference type="RefSeq" id="WP_344499908.1">
    <property type="nucleotide sequence ID" value="NZ_BAAAQD010000001.1"/>
</dbReference>
<dbReference type="CDD" id="cd03257">
    <property type="entry name" value="ABC_NikE_OppD_transporters"/>
    <property type="match status" value="2"/>
</dbReference>
<feature type="transmembrane region" description="Helical" evidence="11">
    <location>
        <begin position="34"/>
        <end position="54"/>
    </location>
</feature>
<dbReference type="PROSITE" id="PS50928">
    <property type="entry name" value="ABC_TM1"/>
    <property type="match status" value="1"/>
</dbReference>
<evidence type="ECO:0000256" key="9">
    <source>
        <dbReference type="ARBA" id="ARBA00022989"/>
    </source>
</evidence>
<dbReference type="InterPro" id="IPR017871">
    <property type="entry name" value="ABC_transporter-like_CS"/>
</dbReference>
<dbReference type="InterPro" id="IPR035906">
    <property type="entry name" value="MetI-like_sf"/>
</dbReference>
<evidence type="ECO:0000256" key="1">
    <source>
        <dbReference type="ARBA" id="ARBA00004141"/>
    </source>
</evidence>
<feature type="transmembrane region" description="Helical" evidence="11">
    <location>
        <begin position="98"/>
        <end position="122"/>
    </location>
</feature>
<comment type="similarity">
    <text evidence="11">Belongs to the binding-protein-dependent transport system permease family.</text>
</comment>
<dbReference type="Pfam" id="PF08352">
    <property type="entry name" value="oligo_HPY"/>
    <property type="match status" value="2"/>
</dbReference>
<feature type="domain" description="ABC transporter" evidence="13">
    <location>
        <begin position="321"/>
        <end position="567"/>
    </location>
</feature>
<keyword evidence="4 11" id="KW-0813">Transport</keyword>
<evidence type="ECO:0000256" key="4">
    <source>
        <dbReference type="ARBA" id="ARBA00022448"/>
    </source>
</evidence>
<dbReference type="PROSITE" id="PS00211">
    <property type="entry name" value="ABC_TRANSPORTER_1"/>
    <property type="match status" value="2"/>
</dbReference>
<dbReference type="InterPro" id="IPR013563">
    <property type="entry name" value="Oligopep_ABC_C"/>
</dbReference>
<accession>A0ABN1ZMU8</accession>
<dbReference type="InterPro" id="IPR027417">
    <property type="entry name" value="P-loop_NTPase"/>
</dbReference>
<evidence type="ECO:0000256" key="11">
    <source>
        <dbReference type="RuleBase" id="RU363032"/>
    </source>
</evidence>
<evidence type="ECO:0000256" key="3">
    <source>
        <dbReference type="ARBA" id="ARBA00005417"/>
    </source>
</evidence>
<dbReference type="InterPro" id="IPR003439">
    <property type="entry name" value="ABC_transporter-like_ATP-bd"/>
</dbReference>
<keyword evidence="16" id="KW-1185">Reference proteome</keyword>
<feature type="domain" description="ABC transporter" evidence="13">
    <location>
        <begin position="599"/>
        <end position="839"/>
    </location>
</feature>
<dbReference type="InterPro" id="IPR003593">
    <property type="entry name" value="AAA+_ATPase"/>
</dbReference>
<feature type="transmembrane region" description="Helical" evidence="11">
    <location>
        <begin position="266"/>
        <end position="284"/>
    </location>
</feature>
<evidence type="ECO:0000256" key="8">
    <source>
        <dbReference type="ARBA" id="ARBA00022840"/>
    </source>
</evidence>
<dbReference type="InterPro" id="IPR025966">
    <property type="entry name" value="OppC_N"/>
</dbReference>
<dbReference type="SUPFAM" id="SSF52540">
    <property type="entry name" value="P-loop containing nucleoside triphosphate hydrolases"/>
    <property type="match status" value="2"/>
</dbReference>
<feature type="transmembrane region" description="Helical" evidence="11">
    <location>
        <begin position="155"/>
        <end position="177"/>
    </location>
</feature>
<keyword evidence="10 11" id="KW-0472">Membrane</keyword>
<evidence type="ECO:0000259" key="14">
    <source>
        <dbReference type="PROSITE" id="PS50928"/>
    </source>
</evidence>
<comment type="similarity">
    <text evidence="3">Belongs to the ABC transporter superfamily.</text>
</comment>
<dbReference type="InterPro" id="IPR050388">
    <property type="entry name" value="ABC_Ni/Peptide_Import"/>
</dbReference>
<feature type="transmembrane region" description="Helical" evidence="11">
    <location>
        <begin position="208"/>
        <end position="229"/>
    </location>
</feature>
<feature type="domain" description="ABC transmembrane type-1" evidence="14">
    <location>
        <begin position="98"/>
        <end position="284"/>
    </location>
</feature>
<keyword evidence="6 11" id="KW-0812">Transmembrane</keyword>
<organism evidence="15 16">
    <name type="scientific">Dactylosporangium maewongense</name>
    <dbReference type="NCBI Taxonomy" id="634393"/>
    <lineage>
        <taxon>Bacteria</taxon>
        <taxon>Bacillati</taxon>
        <taxon>Actinomycetota</taxon>
        <taxon>Actinomycetes</taxon>
        <taxon>Micromonosporales</taxon>
        <taxon>Micromonosporaceae</taxon>
        <taxon>Dactylosporangium</taxon>
    </lineage>
</organism>
<feature type="transmembrane region" description="Helical" evidence="11">
    <location>
        <begin position="129"/>
        <end position="149"/>
    </location>
</feature>
<name>A0ABN1ZMU8_9ACTN</name>
<dbReference type="CDD" id="cd06261">
    <property type="entry name" value="TM_PBP2"/>
    <property type="match status" value="1"/>
</dbReference>
<dbReference type="PANTHER" id="PTHR43297">
    <property type="entry name" value="OLIGOPEPTIDE TRANSPORT ATP-BINDING PROTEIN APPD"/>
    <property type="match status" value="1"/>
</dbReference>
<evidence type="ECO:0000256" key="7">
    <source>
        <dbReference type="ARBA" id="ARBA00022741"/>
    </source>
</evidence>
<comment type="caution">
    <text evidence="15">The sequence shown here is derived from an EMBL/GenBank/DDBJ whole genome shotgun (WGS) entry which is preliminary data.</text>
</comment>
<dbReference type="Pfam" id="PF00528">
    <property type="entry name" value="BPD_transp_1"/>
    <property type="match status" value="1"/>
</dbReference>
<keyword evidence="7" id="KW-0547">Nucleotide-binding</keyword>
<dbReference type="SUPFAM" id="SSF161098">
    <property type="entry name" value="MetI-like"/>
    <property type="match status" value="1"/>
</dbReference>
<dbReference type="InterPro" id="IPR000515">
    <property type="entry name" value="MetI-like"/>
</dbReference>
<evidence type="ECO:0000313" key="16">
    <source>
        <dbReference type="Proteomes" id="UP001501470"/>
    </source>
</evidence>
<dbReference type="Gene3D" id="1.10.3720.10">
    <property type="entry name" value="MetI-like"/>
    <property type="match status" value="1"/>
</dbReference>
<dbReference type="NCBIfam" id="NF008453">
    <property type="entry name" value="PRK11308.1"/>
    <property type="match status" value="2"/>
</dbReference>
<gene>
    <name evidence="15" type="ORF">GCM10009827_009900</name>
</gene>
<evidence type="ECO:0000313" key="15">
    <source>
        <dbReference type="EMBL" id="GAA1501257.1"/>
    </source>
</evidence>
<keyword evidence="8" id="KW-0067">ATP-binding</keyword>
<evidence type="ECO:0000256" key="12">
    <source>
        <dbReference type="SAM" id="MobiDB-lite"/>
    </source>
</evidence>
<dbReference type="NCBIfam" id="TIGR01727">
    <property type="entry name" value="oligo_HPY"/>
    <property type="match status" value="1"/>
</dbReference>
<proteinExistence type="inferred from homology"/>
<evidence type="ECO:0000256" key="6">
    <source>
        <dbReference type="ARBA" id="ARBA00022692"/>
    </source>
</evidence>
<dbReference type="PANTHER" id="PTHR43297:SF2">
    <property type="entry name" value="DIPEPTIDE TRANSPORT ATP-BINDING PROTEIN DPPD"/>
    <property type="match status" value="1"/>
</dbReference>
<feature type="region of interest" description="Disordered" evidence="12">
    <location>
        <begin position="291"/>
        <end position="310"/>
    </location>
</feature>
<dbReference type="Pfam" id="PF00005">
    <property type="entry name" value="ABC_tran"/>
    <property type="match status" value="2"/>
</dbReference>
<dbReference type="PROSITE" id="PS50893">
    <property type="entry name" value="ABC_TRANSPORTER_2"/>
    <property type="match status" value="2"/>
</dbReference>
<evidence type="ECO:0000256" key="5">
    <source>
        <dbReference type="ARBA" id="ARBA00022475"/>
    </source>
</evidence>
<evidence type="ECO:0000256" key="2">
    <source>
        <dbReference type="ARBA" id="ARBA00004202"/>
    </source>
</evidence>
<dbReference type="EMBL" id="BAAAQD010000001">
    <property type="protein sequence ID" value="GAA1501257.1"/>
    <property type="molecule type" value="Genomic_DNA"/>
</dbReference>
<dbReference type="Pfam" id="PF12911">
    <property type="entry name" value="OppC_N"/>
    <property type="match status" value="1"/>
</dbReference>
<keyword evidence="9 11" id="KW-1133">Transmembrane helix</keyword>
<dbReference type="Gene3D" id="3.40.50.300">
    <property type="entry name" value="P-loop containing nucleotide triphosphate hydrolases"/>
    <property type="match status" value="2"/>
</dbReference>
<evidence type="ECO:0000256" key="10">
    <source>
        <dbReference type="ARBA" id="ARBA00023136"/>
    </source>
</evidence>
<dbReference type="Proteomes" id="UP001501470">
    <property type="component" value="Unassembled WGS sequence"/>
</dbReference>
<reference evidence="15 16" key="1">
    <citation type="journal article" date="2019" name="Int. J. Syst. Evol. Microbiol.">
        <title>The Global Catalogue of Microorganisms (GCM) 10K type strain sequencing project: providing services to taxonomists for standard genome sequencing and annotation.</title>
        <authorList>
            <consortium name="The Broad Institute Genomics Platform"/>
            <consortium name="The Broad Institute Genome Sequencing Center for Infectious Disease"/>
            <person name="Wu L."/>
            <person name="Ma J."/>
        </authorList>
    </citation>
    <scope>NUCLEOTIDE SEQUENCE [LARGE SCALE GENOMIC DNA]</scope>
    <source>
        <strain evidence="15 16">JCM 15933</strain>
    </source>
</reference>
<evidence type="ECO:0000259" key="13">
    <source>
        <dbReference type="PROSITE" id="PS50893"/>
    </source>
</evidence>
<protein>
    <submittedName>
        <fullName evidence="15">Uncharacterized protein</fullName>
    </submittedName>
</protein>
<keyword evidence="5" id="KW-1003">Cell membrane</keyword>